<comment type="subcellular location">
    <subcellularLocation>
        <location evidence="3">Cytoplasm</location>
    </subcellularLocation>
</comment>
<evidence type="ECO:0000313" key="7">
    <source>
        <dbReference type="Proteomes" id="UP000319829"/>
    </source>
</evidence>
<dbReference type="GO" id="GO:0046872">
    <property type="term" value="F:metal ion binding"/>
    <property type="evidence" value="ECO:0007669"/>
    <property type="project" value="UniProtKB-KW"/>
</dbReference>
<comment type="cofactor">
    <cofactor evidence="3">
        <name>Zn(2+)</name>
        <dbReference type="ChEBI" id="CHEBI:29105"/>
    </cofactor>
    <text evidence="3">Binds 1 zinc ion per subunit.</text>
</comment>
<accession>A0A538SUH2</accession>
<dbReference type="InterPro" id="IPR010914">
    <property type="entry name" value="RsgA_GTPase_dom"/>
</dbReference>
<comment type="similarity">
    <text evidence="3">Belongs to the TRAFAC class YlqF/YawG GTPase family. RsgA subfamily.</text>
</comment>
<keyword evidence="3" id="KW-0690">Ribosome biogenesis</keyword>
<keyword evidence="3" id="KW-0862">Zinc</keyword>
<dbReference type="InterPro" id="IPR030378">
    <property type="entry name" value="G_CP_dom"/>
</dbReference>
<keyword evidence="3" id="KW-0694">RNA-binding</keyword>
<name>A0A538SUH2_UNCEI</name>
<feature type="binding site" evidence="3">
    <location>
        <begin position="172"/>
        <end position="180"/>
    </location>
    <ligand>
        <name>GTP</name>
        <dbReference type="ChEBI" id="CHEBI:37565"/>
    </ligand>
</feature>
<dbReference type="EMBL" id="VBOU01000045">
    <property type="protein sequence ID" value="TMQ55015.1"/>
    <property type="molecule type" value="Genomic_DNA"/>
</dbReference>
<organism evidence="6 7">
    <name type="scientific">Eiseniibacteriota bacterium</name>
    <dbReference type="NCBI Taxonomy" id="2212470"/>
    <lineage>
        <taxon>Bacteria</taxon>
        <taxon>Candidatus Eiseniibacteriota</taxon>
    </lineage>
</organism>
<evidence type="ECO:0000259" key="5">
    <source>
        <dbReference type="PROSITE" id="PS51721"/>
    </source>
</evidence>
<dbReference type="Gene3D" id="3.40.50.300">
    <property type="entry name" value="P-loop containing nucleotide triphosphate hydrolases"/>
    <property type="match status" value="1"/>
</dbReference>
<dbReference type="SUPFAM" id="SSF52540">
    <property type="entry name" value="P-loop containing nucleoside triphosphate hydrolases"/>
    <property type="match status" value="1"/>
</dbReference>
<dbReference type="PROSITE" id="PS50936">
    <property type="entry name" value="ENGC_GTPASE"/>
    <property type="match status" value="1"/>
</dbReference>
<evidence type="ECO:0000256" key="2">
    <source>
        <dbReference type="ARBA" id="ARBA00023134"/>
    </source>
</evidence>
<dbReference type="EC" id="3.6.1.-" evidence="3"/>
<feature type="domain" description="EngC GTPase" evidence="4">
    <location>
        <begin position="82"/>
        <end position="228"/>
    </location>
</feature>
<keyword evidence="3" id="KW-0378">Hydrolase</keyword>
<dbReference type="PROSITE" id="PS51721">
    <property type="entry name" value="G_CP"/>
    <property type="match status" value="1"/>
</dbReference>
<feature type="binding site" evidence="3">
    <location>
        <begin position="122"/>
        <end position="125"/>
    </location>
    <ligand>
        <name>GTP</name>
        <dbReference type="ChEBI" id="CHEBI:37565"/>
    </ligand>
</feature>
<evidence type="ECO:0000259" key="4">
    <source>
        <dbReference type="PROSITE" id="PS50936"/>
    </source>
</evidence>
<dbReference type="CDD" id="cd01854">
    <property type="entry name" value="YjeQ_EngC"/>
    <property type="match status" value="1"/>
</dbReference>
<dbReference type="Proteomes" id="UP000319829">
    <property type="component" value="Unassembled WGS sequence"/>
</dbReference>
<comment type="caution">
    <text evidence="6">The sequence shown here is derived from an EMBL/GenBank/DDBJ whole genome shotgun (WGS) entry which is preliminary data.</text>
</comment>
<dbReference type="NCBIfam" id="TIGR00157">
    <property type="entry name" value="ribosome small subunit-dependent GTPase A"/>
    <property type="match status" value="1"/>
</dbReference>
<keyword evidence="1 3" id="KW-0547">Nucleotide-binding</keyword>
<keyword evidence="3" id="KW-0699">rRNA-binding</keyword>
<evidence type="ECO:0000256" key="3">
    <source>
        <dbReference type="HAMAP-Rule" id="MF_01820"/>
    </source>
</evidence>
<dbReference type="GO" id="GO:0005737">
    <property type="term" value="C:cytoplasm"/>
    <property type="evidence" value="ECO:0007669"/>
    <property type="project" value="UniProtKB-SubCell"/>
</dbReference>
<dbReference type="PANTHER" id="PTHR32120">
    <property type="entry name" value="SMALL RIBOSOMAL SUBUNIT BIOGENESIS GTPASE RSGA"/>
    <property type="match status" value="1"/>
</dbReference>
<keyword evidence="2 3" id="KW-0342">GTP-binding</keyword>
<reference evidence="6 7" key="1">
    <citation type="journal article" date="2019" name="Nat. Microbiol.">
        <title>Mediterranean grassland soil C-N compound turnover is dependent on rainfall and depth, and is mediated by genomically divergent microorganisms.</title>
        <authorList>
            <person name="Diamond S."/>
            <person name="Andeer P.F."/>
            <person name="Li Z."/>
            <person name="Crits-Christoph A."/>
            <person name="Burstein D."/>
            <person name="Anantharaman K."/>
            <person name="Lane K.R."/>
            <person name="Thomas B.C."/>
            <person name="Pan C."/>
            <person name="Northen T.R."/>
            <person name="Banfield J.F."/>
        </authorList>
    </citation>
    <scope>NUCLEOTIDE SEQUENCE [LARGE SCALE GENOMIC DNA]</scope>
    <source>
        <strain evidence="6">WS_4</strain>
    </source>
</reference>
<dbReference type="PANTHER" id="PTHR32120:SF11">
    <property type="entry name" value="SMALL RIBOSOMAL SUBUNIT BIOGENESIS GTPASE RSGA 1, MITOCHONDRIAL-RELATED"/>
    <property type="match status" value="1"/>
</dbReference>
<dbReference type="InterPro" id="IPR027417">
    <property type="entry name" value="P-loop_NTPase"/>
</dbReference>
<feature type="domain" description="CP-type G" evidence="5">
    <location>
        <begin position="71"/>
        <end position="230"/>
    </location>
</feature>
<keyword evidence="3" id="KW-0479">Metal-binding</keyword>
<dbReference type="GO" id="GO:0005525">
    <property type="term" value="F:GTP binding"/>
    <property type="evidence" value="ECO:0007669"/>
    <property type="project" value="UniProtKB-UniRule"/>
</dbReference>
<dbReference type="Gene3D" id="1.10.40.50">
    <property type="entry name" value="Probable gtpase engc, domain 3"/>
    <property type="match status" value="1"/>
</dbReference>
<feature type="binding site" evidence="3">
    <location>
        <position position="266"/>
    </location>
    <ligand>
        <name>Zn(2+)</name>
        <dbReference type="ChEBI" id="CHEBI:29105"/>
    </ligand>
</feature>
<feature type="binding site" evidence="3">
    <location>
        <position position="260"/>
    </location>
    <ligand>
        <name>Zn(2+)</name>
        <dbReference type="ChEBI" id="CHEBI:29105"/>
    </ligand>
</feature>
<comment type="subunit">
    <text evidence="3">Monomer. Associates with 30S ribosomal subunit, binds 16S rRNA.</text>
</comment>
<dbReference type="Pfam" id="PF03193">
    <property type="entry name" value="RsgA_GTPase"/>
    <property type="match status" value="1"/>
</dbReference>
<dbReference type="InterPro" id="IPR004881">
    <property type="entry name" value="Ribosome_biogen_GTPase_RsgA"/>
</dbReference>
<evidence type="ECO:0000256" key="1">
    <source>
        <dbReference type="ARBA" id="ARBA00022741"/>
    </source>
</evidence>
<dbReference type="HAMAP" id="MF_01820">
    <property type="entry name" value="GTPase_RsgA"/>
    <property type="match status" value="1"/>
</dbReference>
<keyword evidence="3" id="KW-0963">Cytoplasm</keyword>
<dbReference type="GO" id="GO:0042274">
    <property type="term" value="P:ribosomal small subunit biogenesis"/>
    <property type="evidence" value="ECO:0007669"/>
    <property type="project" value="UniProtKB-UniRule"/>
</dbReference>
<dbReference type="GO" id="GO:0003924">
    <property type="term" value="F:GTPase activity"/>
    <property type="evidence" value="ECO:0007669"/>
    <property type="project" value="UniProtKB-UniRule"/>
</dbReference>
<sequence>MILAQMFGSSALVWDGMDMLPASLGPKLKSKSKSRANVLAVGDSVEVARDAAGALSIVSIAPRRTSLARAGGEGREAQIVAANAEQAVIVTSAAEPPFRPGLVDRWALLAHRGGISPMLCLNKADLVTREEAERMIADAAIPLPFVLVSAKTGSGINELKETIQGITSVFVGHSGVGKSSLLRRLIPEEQIATGTLSEKSGKGRHTTSSARLYRLPEGGLVIDTPGVRSVALGGTGPAEVASVFPEIQDAPPCRFTSCTHRMEPGCSVLAGVQTGAIPENVYARYRKLLLEVLVP</sequence>
<gene>
    <name evidence="3 6" type="primary">rsgA</name>
    <name evidence="6" type="ORF">E6K74_04380</name>
</gene>
<dbReference type="AlphaFoldDB" id="A0A538SUH2"/>
<feature type="binding site" evidence="3">
    <location>
        <position position="258"/>
    </location>
    <ligand>
        <name>Zn(2+)</name>
        <dbReference type="ChEBI" id="CHEBI:29105"/>
    </ligand>
</feature>
<evidence type="ECO:0000313" key="6">
    <source>
        <dbReference type="EMBL" id="TMQ55015.1"/>
    </source>
</evidence>
<comment type="function">
    <text evidence="3">One of several proteins that assist in the late maturation steps of the functional core of the 30S ribosomal subunit. Helps release RbfA from mature subunits. May play a role in the assembly of ribosomal proteins into the subunit. Circularly permuted GTPase that catalyzes slow GTP hydrolysis, GTPase activity is stimulated by the 30S ribosomal subunit.</text>
</comment>
<proteinExistence type="inferred from homology"/>
<dbReference type="GO" id="GO:0019843">
    <property type="term" value="F:rRNA binding"/>
    <property type="evidence" value="ECO:0007669"/>
    <property type="project" value="UniProtKB-KW"/>
</dbReference>
<protein>
    <recommendedName>
        <fullName evidence="3">Small ribosomal subunit biogenesis GTPase RsgA</fullName>
        <ecNumber evidence="3">3.6.1.-</ecNumber>
    </recommendedName>
</protein>
<feature type="binding site" evidence="3">
    <location>
        <position position="253"/>
    </location>
    <ligand>
        <name>Zn(2+)</name>
        <dbReference type="ChEBI" id="CHEBI:29105"/>
    </ligand>
</feature>